<comment type="catalytic activity">
    <reaction evidence="11">
        <text>tRNA(Ile) + L-isoleucine + ATP = L-isoleucyl-tRNA(Ile) + AMP + diphosphate</text>
        <dbReference type="Rhea" id="RHEA:11060"/>
        <dbReference type="Rhea" id="RHEA-COMP:9666"/>
        <dbReference type="Rhea" id="RHEA-COMP:9695"/>
        <dbReference type="ChEBI" id="CHEBI:30616"/>
        <dbReference type="ChEBI" id="CHEBI:33019"/>
        <dbReference type="ChEBI" id="CHEBI:58045"/>
        <dbReference type="ChEBI" id="CHEBI:78442"/>
        <dbReference type="ChEBI" id="CHEBI:78528"/>
        <dbReference type="ChEBI" id="CHEBI:456215"/>
        <dbReference type="EC" id="6.1.1.5"/>
    </reaction>
</comment>
<dbReference type="FunFam" id="3.40.50.620:FF:000075">
    <property type="entry name" value="Isoleucine--tRNA ligase"/>
    <property type="match status" value="1"/>
</dbReference>
<dbReference type="Pfam" id="PF19302">
    <property type="entry name" value="DUF5915"/>
    <property type="match status" value="1"/>
</dbReference>
<dbReference type="InterPro" id="IPR009080">
    <property type="entry name" value="tRNAsynth_Ia_anticodon-bd"/>
</dbReference>
<feature type="domain" description="Methionyl/Valyl/Leucyl/Isoleucyl-tRNA synthetase anticodon-binding" evidence="13">
    <location>
        <begin position="757"/>
        <end position="898"/>
    </location>
</feature>
<dbReference type="Pfam" id="PF08264">
    <property type="entry name" value="Anticodon_1"/>
    <property type="match status" value="1"/>
</dbReference>
<dbReference type="STRING" id="1798542.A3F54_05520"/>
<dbReference type="SUPFAM" id="SSF47323">
    <property type="entry name" value="Anticodon-binding domain of a subclass of class I aminoacyl-tRNA synthetases"/>
    <property type="match status" value="1"/>
</dbReference>
<evidence type="ECO:0000256" key="6">
    <source>
        <dbReference type="ARBA" id="ARBA00022833"/>
    </source>
</evidence>
<gene>
    <name evidence="14" type="ORF">A3F54_05520</name>
</gene>
<dbReference type="InterPro" id="IPR033709">
    <property type="entry name" value="Anticodon_Ile_ABEc"/>
</dbReference>
<organism evidence="14 15">
    <name type="scientific">Candidatus Kerfeldbacteria bacterium RIFCSPHIGHO2_12_FULL_48_17</name>
    <dbReference type="NCBI Taxonomy" id="1798542"/>
    <lineage>
        <taxon>Bacteria</taxon>
        <taxon>Candidatus Kerfeldiibacteriota</taxon>
    </lineage>
</organism>
<dbReference type="InterPro" id="IPR013155">
    <property type="entry name" value="M/V/L/I-tRNA-synth_anticd-bd"/>
</dbReference>
<feature type="domain" description="Aminoacyl-tRNA synthetase class Ia" evidence="12">
    <location>
        <begin position="198"/>
        <end position="701"/>
    </location>
</feature>
<keyword evidence="5" id="KW-0547">Nucleotide-binding</keyword>
<dbReference type="PANTHER" id="PTHR42780">
    <property type="entry name" value="SOLEUCYL-TRNA SYNTHETASE"/>
    <property type="match status" value="1"/>
</dbReference>
<dbReference type="GO" id="GO:0005524">
    <property type="term" value="F:ATP binding"/>
    <property type="evidence" value="ECO:0007669"/>
    <property type="project" value="UniProtKB-KW"/>
</dbReference>
<keyword evidence="2" id="KW-0963">Cytoplasm</keyword>
<evidence type="ECO:0000256" key="11">
    <source>
        <dbReference type="ARBA" id="ARBA00048359"/>
    </source>
</evidence>
<keyword evidence="6" id="KW-0862">Zinc</keyword>
<comment type="function">
    <text evidence="10">Catalyzes the attachment of isoleucine to tRNA(Ile). As IleRS can inadvertently accommodate and process structurally similar amino acids such as valine, to avoid such errors it has two additional distinct tRNA(Ile)-dependent editing activities. One activity is designated as 'pretransfer' editing and involves the hydrolysis of activated Val-AMP. The other activity is designated 'posttransfer' editing and involves deacylation of mischarged Val-tRNA(Ile).</text>
</comment>
<keyword evidence="4" id="KW-0479">Metal-binding</keyword>
<feature type="domain" description="Aminoacyl-tRNA synthetase class Ia" evidence="12">
    <location>
        <begin position="13"/>
        <end position="172"/>
    </location>
</feature>
<dbReference type="Pfam" id="PF00133">
    <property type="entry name" value="tRNA-synt_1"/>
    <property type="match status" value="2"/>
</dbReference>
<dbReference type="InterPro" id="IPR002301">
    <property type="entry name" value="Ile-tRNA-ligase"/>
</dbReference>
<evidence type="ECO:0000256" key="1">
    <source>
        <dbReference type="ARBA" id="ARBA00013165"/>
    </source>
</evidence>
<evidence type="ECO:0000256" key="3">
    <source>
        <dbReference type="ARBA" id="ARBA00022598"/>
    </source>
</evidence>
<evidence type="ECO:0000256" key="4">
    <source>
        <dbReference type="ARBA" id="ARBA00022723"/>
    </source>
</evidence>
<dbReference type="EMBL" id="MHKD01000013">
    <property type="protein sequence ID" value="OGY84536.1"/>
    <property type="molecule type" value="Genomic_DNA"/>
</dbReference>
<dbReference type="Gene3D" id="1.10.730.10">
    <property type="entry name" value="Isoleucyl-tRNA Synthetase, Domain 1"/>
    <property type="match status" value="1"/>
</dbReference>
<dbReference type="GO" id="GO:0006428">
    <property type="term" value="P:isoleucyl-tRNA aminoacylation"/>
    <property type="evidence" value="ECO:0007669"/>
    <property type="project" value="InterPro"/>
</dbReference>
<keyword evidence="3" id="KW-0436">Ligase</keyword>
<dbReference type="PANTHER" id="PTHR42780:SF1">
    <property type="entry name" value="ISOLEUCINE--TRNA LIGASE, CYTOPLASMIC"/>
    <property type="match status" value="1"/>
</dbReference>
<dbReference type="GO" id="GO:0000049">
    <property type="term" value="F:tRNA binding"/>
    <property type="evidence" value="ECO:0007669"/>
    <property type="project" value="InterPro"/>
</dbReference>
<dbReference type="SUPFAM" id="SSF50677">
    <property type="entry name" value="ValRS/IleRS/LeuRS editing domain"/>
    <property type="match status" value="1"/>
</dbReference>
<proteinExistence type="predicted"/>
<protein>
    <recommendedName>
        <fullName evidence="1">isoleucine--tRNA ligase</fullName>
        <ecNumber evidence="1">6.1.1.5</ecNumber>
    </recommendedName>
</protein>
<evidence type="ECO:0000313" key="14">
    <source>
        <dbReference type="EMBL" id="OGY84536.1"/>
    </source>
</evidence>
<evidence type="ECO:0000259" key="12">
    <source>
        <dbReference type="Pfam" id="PF00133"/>
    </source>
</evidence>
<dbReference type="InterPro" id="IPR023586">
    <property type="entry name" value="Ile-tRNA-ligase_type2"/>
</dbReference>
<dbReference type="CDD" id="cd07961">
    <property type="entry name" value="Anticodon_Ia_Ile_ABEc"/>
    <property type="match status" value="1"/>
</dbReference>
<evidence type="ECO:0000256" key="5">
    <source>
        <dbReference type="ARBA" id="ARBA00022741"/>
    </source>
</evidence>
<dbReference type="GO" id="GO:0004822">
    <property type="term" value="F:isoleucine-tRNA ligase activity"/>
    <property type="evidence" value="ECO:0007669"/>
    <property type="project" value="UniProtKB-EC"/>
</dbReference>
<dbReference type="EC" id="6.1.1.5" evidence="1"/>
<dbReference type="Proteomes" id="UP000176952">
    <property type="component" value="Unassembled WGS sequence"/>
</dbReference>
<dbReference type="AlphaFoldDB" id="A0A1G2B756"/>
<evidence type="ECO:0000256" key="10">
    <source>
        <dbReference type="ARBA" id="ARBA00025217"/>
    </source>
</evidence>
<evidence type="ECO:0000313" key="15">
    <source>
        <dbReference type="Proteomes" id="UP000176952"/>
    </source>
</evidence>
<evidence type="ECO:0000256" key="2">
    <source>
        <dbReference type="ARBA" id="ARBA00022490"/>
    </source>
</evidence>
<evidence type="ECO:0000256" key="8">
    <source>
        <dbReference type="ARBA" id="ARBA00022917"/>
    </source>
</evidence>
<keyword evidence="9" id="KW-0030">Aminoacyl-tRNA synthetase</keyword>
<dbReference type="InterPro" id="IPR002300">
    <property type="entry name" value="aa-tRNA-synth_Ia"/>
</dbReference>
<dbReference type="InterPro" id="IPR009008">
    <property type="entry name" value="Val/Leu/Ile-tRNA-synth_edit"/>
</dbReference>
<accession>A0A1G2B756</accession>
<reference evidence="14 15" key="1">
    <citation type="journal article" date="2016" name="Nat. Commun.">
        <title>Thousands of microbial genomes shed light on interconnected biogeochemical processes in an aquifer system.</title>
        <authorList>
            <person name="Anantharaman K."/>
            <person name="Brown C.T."/>
            <person name="Hug L.A."/>
            <person name="Sharon I."/>
            <person name="Castelle C.J."/>
            <person name="Probst A.J."/>
            <person name="Thomas B.C."/>
            <person name="Singh A."/>
            <person name="Wilkins M.J."/>
            <person name="Karaoz U."/>
            <person name="Brodie E.L."/>
            <person name="Williams K.H."/>
            <person name="Hubbard S.S."/>
            <person name="Banfield J.F."/>
        </authorList>
    </citation>
    <scope>NUCLEOTIDE SEQUENCE [LARGE SCALE GENOMIC DNA]</scope>
</reference>
<evidence type="ECO:0000256" key="9">
    <source>
        <dbReference type="ARBA" id="ARBA00023146"/>
    </source>
</evidence>
<keyword evidence="7" id="KW-0067">ATP-binding</keyword>
<evidence type="ECO:0000256" key="7">
    <source>
        <dbReference type="ARBA" id="ARBA00022840"/>
    </source>
</evidence>
<dbReference type="GO" id="GO:0002161">
    <property type="term" value="F:aminoacyl-tRNA deacylase activity"/>
    <property type="evidence" value="ECO:0007669"/>
    <property type="project" value="InterPro"/>
</dbReference>
<dbReference type="GO" id="GO:0046872">
    <property type="term" value="F:metal ion binding"/>
    <property type="evidence" value="ECO:0007669"/>
    <property type="project" value="UniProtKB-KW"/>
</dbReference>
<sequence length="1036" mass="116213">MSQLNFPQLEEGVLKKWRAKNIFKKTLAKATPEGDFVFFEGPPTANGKPGIHHVIGRAYKDVIPRFKTMQGYRVVRKGGWDTHGLPVELQVEKALGISGKKQIETLKGAGKTFESIRHFNELCKKSVWEFKEEWEKLTERMGFWVDMEKPYITYDNDYIESVWWVLGEAWKKKIGGAVAGDTATAKGGKKSKKKDETRLLFQGHKVVPFCTRCGTALSSHELAQGYKTVKDNSVYIKFALQEDGEIAYKDEKTFILSWTTTPWTLPGNVALAVGTKMLYAKVKQNDEYYILSKNRLNILEGEYETIEEYTSSELIGRKYTPLFTVAGLQDQLKTGARAYEIVEADFVTDADGTGVVHTAVMYGEDDYNLGVKLGLPQFHTVEQDGRFVADITDVHGKPITTHVKSKDTDEKIIAVLQKHGNFYKEELYEHEYPFCWRCDTPLIYYARDSWFIGMSALKDELKVRNQTVNWIPANVKEGRFGEWLEGVKDWALSRDRYWGTPLPMWKCAETECGEFQFLDGGADLNAGLAAVKVALKKQGMPEDYHRPFIDEVEFACVACGGVSRRVPEVIDVWFDSGAMPFAQWHYPFENKALVDGGGASGEGGQAKGGAGAKPVQAQFPADYIAEAIDQTRGWFYTLLAVSTFLDRPAPYKNVICYAHVLDKKGKKMSKSKGNIVNPWDVIRDYGIDALRFHLFAMSQPGEPKRFDVLDVKKVVQQRWLILWNVLTFYKMFAGGSAAGEGAAAGDVQGKIGSHLMDAWLGARVHALRNQVTEDLEAFRITEATRALGEFITELSTWYIRRSRVRFKSDDAAVRGEAVATLKYALDMVARLLAPFTPFVADALYAELGGAKDSVHLEAWPKTGKVDAKILKDMDKARKIIEAGLSIREKAGIKIRQPLGKASVTDIDEAYLEIIGEELNIEVVKVRYIKGSDTDKLQSSEHGLIDIDLQMTPELEKKGLVRELTRTANAMRKKAGLTIQDVVIVEYATDDAVLRAAIEENKEMLAKATISKEWIEGAKDGEEVKVNGKGIKIDLIR</sequence>
<comment type="caution">
    <text evidence="14">The sequence shown here is derived from an EMBL/GenBank/DDBJ whole genome shotgun (WGS) entry which is preliminary data.</text>
</comment>
<dbReference type="PRINTS" id="PR00984">
    <property type="entry name" value="TRNASYNTHILE"/>
</dbReference>
<dbReference type="SUPFAM" id="SSF52374">
    <property type="entry name" value="Nucleotidylyl transferase"/>
    <property type="match status" value="1"/>
</dbReference>
<keyword evidence="8" id="KW-0648">Protein biosynthesis</keyword>
<evidence type="ECO:0000259" key="13">
    <source>
        <dbReference type="Pfam" id="PF08264"/>
    </source>
</evidence>
<dbReference type="InterPro" id="IPR014729">
    <property type="entry name" value="Rossmann-like_a/b/a_fold"/>
</dbReference>
<dbReference type="Gene3D" id="3.40.50.620">
    <property type="entry name" value="HUPs"/>
    <property type="match status" value="2"/>
</dbReference>
<name>A0A1G2B756_9BACT</name>